<comment type="caution">
    <text evidence="1">The sequence shown here is derived from an EMBL/GenBank/DDBJ whole genome shotgun (WGS) entry which is preliminary data.</text>
</comment>
<gene>
    <name evidence="1" type="ORF">DPV69_11300</name>
</gene>
<keyword evidence="2" id="KW-1185">Reference proteome</keyword>
<dbReference type="OrthoDB" id="597706at2"/>
<evidence type="ECO:0000313" key="1">
    <source>
        <dbReference type="EMBL" id="RWU07565.1"/>
    </source>
</evidence>
<evidence type="ECO:0000313" key="2">
    <source>
        <dbReference type="Proteomes" id="UP000284120"/>
    </source>
</evidence>
<dbReference type="RefSeq" id="WP_128353353.1">
    <property type="nucleotide sequence ID" value="NZ_QMHN01000003.1"/>
</dbReference>
<reference evidence="1 2" key="1">
    <citation type="submission" date="2018-06" db="EMBL/GenBank/DDBJ databases">
        <title>Pedobacter endophyticus sp. nov., an endophytic bacterium isolated from a leaf of Triticum aestivum.</title>
        <authorList>
            <person name="Zhang L."/>
        </authorList>
    </citation>
    <scope>NUCLEOTIDE SEQUENCE [LARGE SCALE GENOMIC DNA]</scope>
    <source>
        <strain evidence="1 2">CM134L-2</strain>
    </source>
</reference>
<dbReference type="EMBL" id="SAYW01000003">
    <property type="protein sequence ID" value="RWU07565.1"/>
    <property type="molecule type" value="Genomic_DNA"/>
</dbReference>
<name>A0A3S3PZ18_9SPHI</name>
<accession>A0A3S3PZ18</accession>
<proteinExistence type="predicted"/>
<dbReference type="AlphaFoldDB" id="A0A3S3PZ18"/>
<dbReference type="Proteomes" id="UP000284120">
    <property type="component" value="Unassembled WGS sequence"/>
</dbReference>
<evidence type="ECO:0008006" key="3">
    <source>
        <dbReference type="Google" id="ProtNLM"/>
    </source>
</evidence>
<sequence>MQKASHVNTLPLVLLTGCINPEGMIFTKLQNPERRRLQYIDAINFYLNNTENVVVFVENSGVDLSDEFKGSLHKDRLEVITFFGNSFDRRLGKGYGEMLILKHAFENSTFIKKSVSIFKITGRYKLLNFKSILRSYQEHHCNIMVDLPRQLKYSDSRVFIADKIFFTKFLFPTAGMIDDSAGYYFEHALSRAVLLSIIEEKYKYLPFKYYPRLKGESGTDGLNYDYSFSYWVPQNIKQIIQFKLFSREWDVKYIIK</sequence>
<dbReference type="PROSITE" id="PS51257">
    <property type="entry name" value="PROKAR_LIPOPROTEIN"/>
    <property type="match status" value="1"/>
</dbReference>
<protein>
    <recommendedName>
        <fullName evidence="3">Lipoprotein</fullName>
    </recommendedName>
</protein>
<organism evidence="1 2">
    <name type="scientific">Pedobacter chitinilyticus</name>
    <dbReference type="NCBI Taxonomy" id="2233776"/>
    <lineage>
        <taxon>Bacteria</taxon>
        <taxon>Pseudomonadati</taxon>
        <taxon>Bacteroidota</taxon>
        <taxon>Sphingobacteriia</taxon>
        <taxon>Sphingobacteriales</taxon>
        <taxon>Sphingobacteriaceae</taxon>
        <taxon>Pedobacter</taxon>
    </lineage>
</organism>